<accession>A0A3S2UI08</accession>
<dbReference type="OrthoDB" id="181455at2"/>
<dbReference type="Pfam" id="PF13548">
    <property type="entry name" value="DUF4126"/>
    <property type="match status" value="1"/>
</dbReference>
<evidence type="ECO:0000259" key="2">
    <source>
        <dbReference type="Pfam" id="PF13548"/>
    </source>
</evidence>
<keyword evidence="4" id="KW-1185">Reference proteome</keyword>
<name>A0A3S2UI08_9BURK</name>
<reference evidence="3 4" key="1">
    <citation type="submission" date="2019-01" db="EMBL/GenBank/DDBJ databases">
        <authorList>
            <person name="Chen W.-M."/>
        </authorList>
    </citation>
    <scope>NUCLEOTIDE SEQUENCE [LARGE SCALE GENOMIC DNA]</scope>
    <source>
        <strain evidence="3 4">CCP-18</strain>
    </source>
</reference>
<dbReference type="Proteomes" id="UP000288587">
    <property type="component" value="Unassembled WGS sequence"/>
</dbReference>
<feature type="domain" description="DUF4126" evidence="2">
    <location>
        <begin position="13"/>
        <end position="183"/>
    </location>
</feature>
<dbReference type="InterPro" id="IPR025196">
    <property type="entry name" value="DUF4126"/>
</dbReference>
<gene>
    <name evidence="3" type="ORF">EOD73_10480</name>
</gene>
<keyword evidence="1" id="KW-0812">Transmembrane</keyword>
<feature type="transmembrane region" description="Helical" evidence="1">
    <location>
        <begin position="142"/>
        <end position="161"/>
    </location>
</feature>
<keyword evidence="1" id="KW-1133">Transmembrane helix</keyword>
<feature type="transmembrane region" description="Helical" evidence="1">
    <location>
        <begin position="49"/>
        <end position="71"/>
    </location>
</feature>
<organism evidence="3 4">
    <name type="scientific">Inhella crocodyli</name>
    <dbReference type="NCBI Taxonomy" id="2499851"/>
    <lineage>
        <taxon>Bacteria</taxon>
        <taxon>Pseudomonadati</taxon>
        <taxon>Pseudomonadota</taxon>
        <taxon>Betaproteobacteria</taxon>
        <taxon>Burkholderiales</taxon>
        <taxon>Sphaerotilaceae</taxon>
        <taxon>Inhella</taxon>
    </lineage>
</organism>
<sequence>MNLPPQLDLPALLALAATLGLASGLRLYAVVFLTGLAGRLGWVELPPGLVLLQSPMVLGGSAVLMAVEFLADKVPWVDSVWDAVHTFVRIPAGAALAYGVFGGGDAQAWALLAALAGGTLAASAHAAKASTRAAVNHSPEPFSNWALSLGGDAFVPALLWLGWAHPFWALGVVLLLALAMVGLAWALWRFIGRLWRRGRPEPQR</sequence>
<feature type="transmembrane region" description="Helical" evidence="1">
    <location>
        <begin position="108"/>
        <end position="130"/>
    </location>
</feature>
<dbReference type="AlphaFoldDB" id="A0A3S2UI08"/>
<comment type="caution">
    <text evidence="3">The sequence shown here is derived from an EMBL/GenBank/DDBJ whole genome shotgun (WGS) entry which is preliminary data.</text>
</comment>
<dbReference type="RefSeq" id="WP_127682928.1">
    <property type="nucleotide sequence ID" value="NZ_SACM01000002.1"/>
</dbReference>
<keyword evidence="1" id="KW-0472">Membrane</keyword>
<evidence type="ECO:0000313" key="4">
    <source>
        <dbReference type="Proteomes" id="UP000288587"/>
    </source>
</evidence>
<evidence type="ECO:0000313" key="3">
    <source>
        <dbReference type="EMBL" id="RVT86433.1"/>
    </source>
</evidence>
<evidence type="ECO:0000256" key="1">
    <source>
        <dbReference type="SAM" id="Phobius"/>
    </source>
</evidence>
<protein>
    <submittedName>
        <fullName evidence="3">DUF4126 domain-containing protein</fullName>
    </submittedName>
</protein>
<proteinExistence type="predicted"/>
<feature type="transmembrane region" description="Helical" evidence="1">
    <location>
        <begin position="12"/>
        <end position="37"/>
    </location>
</feature>
<feature type="transmembrane region" description="Helical" evidence="1">
    <location>
        <begin position="167"/>
        <end position="188"/>
    </location>
</feature>
<dbReference type="EMBL" id="SACM01000002">
    <property type="protein sequence ID" value="RVT86433.1"/>
    <property type="molecule type" value="Genomic_DNA"/>
</dbReference>